<dbReference type="STRING" id="563192.HMPREF0179_02169"/>
<dbReference type="CDD" id="cd13143">
    <property type="entry name" value="MATE_MepA_like"/>
    <property type="match status" value="1"/>
</dbReference>
<sequence>MHGLDLMLHGPLVRTFLRYCIPWTLAMLLQSSAAIVDGFFVGRYVGAMSLAALNLVMPMFSLFFGVGVMLASGGAVRAGKYLGEKRPEAASAIFTKTMLSLLLVGLAASAGMLLFSGELVRFLGADEELRGPAEAYLRGLMFFGPMIPCGLALSYFVRVNGKPALASVGLMLSALINIVLDAVFIPVFGMGVEGAAYATGIAYTITTGVLCLHFFTPEAKCRFTRAIGAWKEVGQACWNGVSELINETSIGLVILFINWILLARIGSYGVAAFTIINYAAWFGASVSYAISDSLSPLVSANFGARNFARARQFLGLALGMVFGIGLMLYGLFALYPEMLLKIFLPGEEKVVAVTLEFIDWFKLAFLFSGLNMALASFFTALHMAAASAAVALMRSLLFPVGFLWLLPQLFGNVGIYVAIPLAEMCTLVVASLIFAASRKHFADRKAHHGPERAARGGKNL</sequence>
<keyword evidence="12" id="KW-1185">Reference proteome</keyword>
<evidence type="ECO:0000256" key="10">
    <source>
        <dbReference type="SAM" id="Phobius"/>
    </source>
</evidence>
<evidence type="ECO:0000256" key="3">
    <source>
        <dbReference type="ARBA" id="ARBA00022106"/>
    </source>
</evidence>
<comment type="subcellular location">
    <subcellularLocation>
        <location evidence="1">Cell membrane</location>
        <topology evidence="1">Multi-pass membrane protein</topology>
    </subcellularLocation>
</comment>
<dbReference type="OrthoDB" id="9808954at2"/>
<evidence type="ECO:0000256" key="2">
    <source>
        <dbReference type="ARBA" id="ARBA00008417"/>
    </source>
</evidence>
<protein>
    <recommendedName>
        <fullName evidence="3">Multidrug export protein MepA</fullName>
    </recommendedName>
</protein>
<evidence type="ECO:0000256" key="6">
    <source>
        <dbReference type="ARBA" id="ARBA00022692"/>
    </source>
</evidence>
<evidence type="ECO:0000256" key="1">
    <source>
        <dbReference type="ARBA" id="ARBA00004651"/>
    </source>
</evidence>
<keyword evidence="6 10" id="KW-0812">Transmembrane</keyword>
<comment type="caution">
    <text evidence="11">The sequence shown here is derived from an EMBL/GenBank/DDBJ whole genome shotgun (WGS) entry which is preliminary data.</text>
</comment>
<evidence type="ECO:0000256" key="8">
    <source>
        <dbReference type="ARBA" id="ARBA00023136"/>
    </source>
</evidence>
<feature type="transmembrane region" description="Helical" evidence="10">
    <location>
        <begin position="312"/>
        <end position="335"/>
    </location>
</feature>
<feature type="transmembrane region" description="Helical" evidence="10">
    <location>
        <begin position="244"/>
        <end position="262"/>
    </location>
</feature>
<gene>
    <name evidence="11" type="ORF">HMPREF0179_02169</name>
</gene>
<feature type="transmembrane region" description="Helical" evidence="10">
    <location>
        <begin position="413"/>
        <end position="435"/>
    </location>
</feature>
<feature type="transmembrane region" description="Helical" evidence="10">
    <location>
        <begin position="194"/>
        <end position="215"/>
    </location>
</feature>
<keyword evidence="5" id="KW-1003">Cell membrane</keyword>
<evidence type="ECO:0000313" key="12">
    <source>
        <dbReference type="Proteomes" id="UP000006034"/>
    </source>
</evidence>
<dbReference type="eggNOG" id="COG0534">
    <property type="taxonomic scope" value="Bacteria"/>
</dbReference>
<name>E5Y7K4_BILW3</name>
<dbReference type="InterPro" id="IPR002528">
    <property type="entry name" value="MATE_fam"/>
</dbReference>
<reference evidence="11 12" key="2">
    <citation type="submission" date="2013-04" db="EMBL/GenBank/DDBJ databases">
        <title>The Genome Sequence of Bilophila wadsworthia 3_1_6.</title>
        <authorList>
            <consortium name="The Broad Institute Genomics Platform"/>
            <person name="Earl A."/>
            <person name="Ward D."/>
            <person name="Feldgarden M."/>
            <person name="Gevers D."/>
            <person name="Sibley C."/>
            <person name="Strauss J."/>
            <person name="Allen-Vercoe E."/>
            <person name="Walker B."/>
            <person name="Young S."/>
            <person name="Zeng Q."/>
            <person name="Gargeya S."/>
            <person name="Fitzgerald M."/>
            <person name="Haas B."/>
            <person name="Abouelleil A."/>
            <person name="Allen A.W."/>
            <person name="Alvarado L."/>
            <person name="Arachchi H.M."/>
            <person name="Berlin A.M."/>
            <person name="Chapman S.B."/>
            <person name="Gainer-Dewar J."/>
            <person name="Goldberg J."/>
            <person name="Griggs A."/>
            <person name="Gujja S."/>
            <person name="Hansen M."/>
            <person name="Howarth C."/>
            <person name="Imamovic A."/>
            <person name="Ireland A."/>
            <person name="Larimer J."/>
            <person name="McCowan C."/>
            <person name="Murphy C."/>
            <person name="Pearson M."/>
            <person name="Poon T.W."/>
            <person name="Priest M."/>
            <person name="Roberts A."/>
            <person name="Saif S."/>
            <person name="Shea T."/>
            <person name="Sisk P."/>
            <person name="Sykes S."/>
            <person name="Wortman J."/>
            <person name="Nusbaum C."/>
            <person name="Birren B."/>
        </authorList>
    </citation>
    <scope>NUCLEOTIDE SEQUENCE [LARGE SCALE GENOMIC DNA]</scope>
    <source>
        <strain evidence="11 12">3_1_6</strain>
    </source>
</reference>
<dbReference type="GO" id="GO:0015297">
    <property type="term" value="F:antiporter activity"/>
    <property type="evidence" value="ECO:0007669"/>
    <property type="project" value="InterPro"/>
</dbReference>
<dbReference type="Pfam" id="PF01554">
    <property type="entry name" value="MatE"/>
    <property type="match status" value="2"/>
</dbReference>
<comment type="similarity">
    <text evidence="2">Belongs to the multi antimicrobial extrusion (MATE) (TC 2.A.66.1) family. MepA subfamily.</text>
</comment>
<dbReference type="PANTHER" id="PTHR43823:SF3">
    <property type="entry name" value="MULTIDRUG EXPORT PROTEIN MEPA"/>
    <property type="match status" value="1"/>
</dbReference>
<dbReference type="GO" id="GO:0046677">
    <property type="term" value="P:response to antibiotic"/>
    <property type="evidence" value="ECO:0007669"/>
    <property type="project" value="UniProtKB-KW"/>
</dbReference>
<reference evidence="11 12" key="1">
    <citation type="submission" date="2010-10" db="EMBL/GenBank/DDBJ databases">
        <authorList>
            <consortium name="The Broad Institute Genome Sequencing Platform"/>
            <person name="Ward D."/>
            <person name="Earl A."/>
            <person name="Feldgarden M."/>
            <person name="Young S.K."/>
            <person name="Gargeya S."/>
            <person name="Zeng Q."/>
            <person name="Alvarado L."/>
            <person name="Berlin A."/>
            <person name="Bochicchio J."/>
            <person name="Chapman S.B."/>
            <person name="Chen Z."/>
            <person name="Freedman E."/>
            <person name="Gellesch M."/>
            <person name="Goldberg J."/>
            <person name="Griggs A."/>
            <person name="Gujja S."/>
            <person name="Heilman E."/>
            <person name="Heiman D."/>
            <person name="Howarth C."/>
            <person name="Mehta T."/>
            <person name="Neiman D."/>
            <person name="Pearson M."/>
            <person name="Roberts A."/>
            <person name="Saif S."/>
            <person name="Shea T."/>
            <person name="Shenoy N."/>
            <person name="Sisk P."/>
            <person name="Stolte C."/>
            <person name="Sykes S."/>
            <person name="White J."/>
            <person name="Yandava C."/>
            <person name="Allen-Vercoe E."/>
            <person name="Sibley C."/>
            <person name="Ambrose C.E."/>
            <person name="Strauss J."/>
            <person name="Daigneault M."/>
            <person name="Haas B."/>
            <person name="Nusbaum C."/>
            <person name="Birren B."/>
        </authorList>
    </citation>
    <scope>NUCLEOTIDE SEQUENCE [LARGE SCALE GENOMIC DNA]</scope>
    <source>
        <strain evidence="11 12">3_1_6</strain>
    </source>
</reference>
<dbReference type="InterPro" id="IPR051327">
    <property type="entry name" value="MATE_MepA_subfamily"/>
</dbReference>
<evidence type="ECO:0000256" key="4">
    <source>
        <dbReference type="ARBA" id="ARBA00022448"/>
    </source>
</evidence>
<dbReference type="PANTHER" id="PTHR43823">
    <property type="entry name" value="SPORULATION PROTEIN YKVU"/>
    <property type="match status" value="1"/>
</dbReference>
<evidence type="ECO:0000256" key="9">
    <source>
        <dbReference type="ARBA" id="ARBA00023251"/>
    </source>
</evidence>
<dbReference type="GO" id="GO:0005886">
    <property type="term" value="C:plasma membrane"/>
    <property type="evidence" value="ECO:0007669"/>
    <property type="project" value="UniProtKB-SubCell"/>
</dbReference>
<dbReference type="EMBL" id="ADCP02000001">
    <property type="protein sequence ID" value="EFV43963.1"/>
    <property type="molecule type" value="Genomic_DNA"/>
</dbReference>
<keyword evidence="8 10" id="KW-0472">Membrane</keyword>
<evidence type="ECO:0000256" key="7">
    <source>
        <dbReference type="ARBA" id="ARBA00022989"/>
    </source>
</evidence>
<dbReference type="PIRSF" id="PIRSF006603">
    <property type="entry name" value="DinF"/>
    <property type="match status" value="1"/>
</dbReference>
<feature type="transmembrane region" description="Helical" evidence="10">
    <location>
        <begin position="47"/>
        <end position="72"/>
    </location>
</feature>
<dbReference type="GO" id="GO:0042910">
    <property type="term" value="F:xenobiotic transmembrane transporter activity"/>
    <property type="evidence" value="ECO:0007669"/>
    <property type="project" value="InterPro"/>
</dbReference>
<accession>E5Y7K4</accession>
<organism evidence="11 12">
    <name type="scientific">Bilophila wadsworthia (strain 3_1_6)</name>
    <dbReference type="NCBI Taxonomy" id="563192"/>
    <lineage>
        <taxon>Bacteria</taxon>
        <taxon>Pseudomonadati</taxon>
        <taxon>Thermodesulfobacteriota</taxon>
        <taxon>Desulfovibrionia</taxon>
        <taxon>Desulfovibrionales</taxon>
        <taxon>Desulfovibrionaceae</taxon>
        <taxon>Bilophila</taxon>
    </lineage>
</organism>
<evidence type="ECO:0000313" key="11">
    <source>
        <dbReference type="EMBL" id="EFV43963.1"/>
    </source>
</evidence>
<feature type="transmembrane region" description="Helical" evidence="10">
    <location>
        <begin position="268"/>
        <end position="291"/>
    </location>
</feature>
<dbReference type="InterPro" id="IPR045070">
    <property type="entry name" value="MATE_MepA-like"/>
</dbReference>
<dbReference type="HOGENOM" id="CLU_012893_0_2_7"/>
<dbReference type="InterPro" id="IPR048279">
    <property type="entry name" value="MdtK-like"/>
</dbReference>
<feature type="transmembrane region" description="Helical" evidence="10">
    <location>
        <begin position="93"/>
        <end position="115"/>
    </location>
</feature>
<dbReference type="AlphaFoldDB" id="E5Y7K4"/>
<dbReference type="GeneID" id="78085310"/>
<dbReference type="Proteomes" id="UP000006034">
    <property type="component" value="Unassembled WGS sequence"/>
</dbReference>
<feature type="transmembrane region" description="Helical" evidence="10">
    <location>
        <begin position="164"/>
        <end position="188"/>
    </location>
</feature>
<keyword evidence="7 10" id="KW-1133">Transmembrane helix</keyword>
<feature type="transmembrane region" description="Helical" evidence="10">
    <location>
        <begin position="135"/>
        <end position="157"/>
    </location>
</feature>
<dbReference type="RefSeq" id="WP_005027976.1">
    <property type="nucleotide sequence ID" value="NZ_KE150238.1"/>
</dbReference>
<feature type="transmembrane region" description="Helical" evidence="10">
    <location>
        <begin position="20"/>
        <end position="41"/>
    </location>
</feature>
<keyword evidence="4" id="KW-0813">Transport</keyword>
<evidence type="ECO:0000256" key="5">
    <source>
        <dbReference type="ARBA" id="ARBA00022475"/>
    </source>
</evidence>
<keyword evidence="9" id="KW-0046">Antibiotic resistance</keyword>
<proteinExistence type="inferred from homology"/>